<keyword evidence="2" id="KW-1185">Reference proteome</keyword>
<dbReference type="RefSeq" id="WP_132570123.1">
    <property type="nucleotide sequence ID" value="NZ_CBCSGL010000063.1"/>
</dbReference>
<accession>A0A4R3VH84</accession>
<evidence type="ECO:0000313" key="2">
    <source>
        <dbReference type="Proteomes" id="UP000295110"/>
    </source>
</evidence>
<dbReference type="PANTHER" id="PTHR35175:SF2">
    <property type="entry name" value="DUF1289 DOMAIN-CONTAINING PROTEIN"/>
    <property type="match status" value="1"/>
</dbReference>
<comment type="caution">
    <text evidence="1">The sequence shown here is derived from an EMBL/GenBank/DDBJ whole genome shotgun (WGS) entry which is preliminary data.</text>
</comment>
<dbReference type="InterPro" id="IPR010710">
    <property type="entry name" value="DUF1289"/>
</dbReference>
<evidence type="ECO:0000313" key="1">
    <source>
        <dbReference type="EMBL" id="TCV02235.1"/>
    </source>
</evidence>
<organism evidence="1 2">
    <name type="scientific">Roseateles saccharophilus</name>
    <name type="common">Pseudomonas saccharophila</name>
    <dbReference type="NCBI Taxonomy" id="304"/>
    <lineage>
        <taxon>Bacteria</taxon>
        <taxon>Pseudomonadati</taxon>
        <taxon>Pseudomonadota</taxon>
        <taxon>Betaproteobacteria</taxon>
        <taxon>Burkholderiales</taxon>
        <taxon>Sphaerotilaceae</taxon>
        <taxon>Roseateles</taxon>
    </lineage>
</organism>
<dbReference type="Pfam" id="PF06945">
    <property type="entry name" value="DUF1289"/>
    <property type="match status" value="1"/>
</dbReference>
<proteinExistence type="predicted"/>
<dbReference type="Proteomes" id="UP000295110">
    <property type="component" value="Unassembled WGS sequence"/>
</dbReference>
<dbReference type="AlphaFoldDB" id="A0A4R3VH84"/>
<dbReference type="OrthoDB" id="8911262at2"/>
<dbReference type="PANTHER" id="PTHR35175">
    <property type="entry name" value="DUF1289 DOMAIN-CONTAINING PROTEIN"/>
    <property type="match status" value="1"/>
</dbReference>
<sequence>MKPAVVSPCVNVCQMDAASGWCRGCARSIDEIAGWGGAPADRQRHILDQLPERRVEMHRHGLWLGPWPHSEDQDR</sequence>
<name>A0A4R3VH84_ROSSA</name>
<gene>
    <name evidence="1" type="ORF">EV671_10048</name>
</gene>
<reference evidence="1 2" key="1">
    <citation type="submission" date="2019-03" db="EMBL/GenBank/DDBJ databases">
        <title>Genomic Encyclopedia of Type Strains, Phase IV (KMG-IV): sequencing the most valuable type-strain genomes for metagenomic binning, comparative biology and taxonomic classification.</title>
        <authorList>
            <person name="Goeker M."/>
        </authorList>
    </citation>
    <scope>NUCLEOTIDE SEQUENCE [LARGE SCALE GENOMIC DNA]</scope>
    <source>
        <strain evidence="1 2">DSM 654</strain>
    </source>
</reference>
<protein>
    <recommendedName>
        <fullName evidence="3">Fe-S protein YdhL (DUF1289 family)</fullName>
    </recommendedName>
</protein>
<evidence type="ECO:0008006" key="3">
    <source>
        <dbReference type="Google" id="ProtNLM"/>
    </source>
</evidence>
<dbReference type="EMBL" id="SMBU01000004">
    <property type="protein sequence ID" value="TCV02235.1"/>
    <property type="molecule type" value="Genomic_DNA"/>
</dbReference>